<dbReference type="EMBL" id="BK014690">
    <property type="protein sequence ID" value="DAD68036.1"/>
    <property type="molecule type" value="Genomic_DNA"/>
</dbReference>
<reference evidence="1" key="1">
    <citation type="journal article" date="2021" name="Proc. Natl. Acad. Sci. U.S.A.">
        <title>A Catalog of Tens of Thousands of Viruses from Human Metagenomes Reveals Hidden Associations with Chronic Diseases.</title>
        <authorList>
            <person name="Tisza M.J."/>
            <person name="Buck C.B."/>
        </authorList>
    </citation>
    <scope>NUCLEOTIDE SEQUENCE</scope>
    <source>
        <strain evidence="1">CtCCX1</strain>
    </source>
</reference>
<sequence length="55" mass="6311">MGLVSFSFNFKLVTGKRLPTQILLYNKHIANILSFLALKKDTNHDSHSFPFSLIF</sequence>
<protein>
    <submittedName>
        <fullName evidence="1">Uncharacterized protein</fullName>
    </submittedName>
</protein>
<evidence type="ECO:0000313" key="1">
    <source>
        <dbReference type="EMBL" id="DAD68036.1"/>
    </source>
</evidence>
<proteinExistence type="predicted"/>
<organism evidence="1">
    <name type="scientific">Siphoviridae sp. ctCCX1</name>
    <dbReference type="NCBI Taxonomy" id="2823567"/>
    <lineage>
        <taxon>Viruses</taxon>
        <taxon>Duplodnaviria</taxon>
        <taxon>Heunggongvirae</taxon>
        <taxon>Uroviricota</taxon>
        <taxon>Caudoviricetes</taxon>
    </lineage>
</organism>
<accession>A0A8S5LDE5</accession>
<name>A0A8S5LDE5_9CAUD</name>